<reference evidence="3 4" key="1">
    <citation type="submission" date="2019-04" db="EMBL/GenBank/DDBJ databases">
        <authorList>
            <person name="Van Vliet M D."/>
        </authorList>
    </citation>
    <scope>NUCLEOTIDE SEQUENCE [LARGE SCALE GENOMIC DNA]</scope>
    <source>
        <strain evidence="3 4">F1</strain>
    </source>
</reference>
<name>A0A6C2TWM1_PONDE</name>
<sequence length="778" mass="84776">MRGIFLCLMVLTVGLRAHGGWTELTNDDFESGFGSWVDGGNDAALSATHAIGTQCLNLQDNSGAASSAWLSSSLDLQTYARLKVEFTCVTVDFSGVENFLVEFSEDGGSSWEIAGDYVHGTDFSNGVRENPVLTITDTTYNFTSNVNIRIRCDAGGNNKDVFIDNVVLSADVGDSDADGLPDTWEVEQFGNLTASDGGNDNYDGDPSSDLEECAAGTSATNPASFFHTPLTLTGSGTFDVSIDTVSNRTYVLEVSDELSPSNDWTYSESIGPILSNRTVTLSGEAPGITQAQTVIGSWYAFDANTSRHTEAADTNATGWAASLITSTLGSDTTNTWQSNDLIAGDTGPVVPDTGDSGLRSNAANENNKTITFTFTNTSGMDIALSAFHYDYRKEAFGEDLSNQTEDWANIDLIAISNVTGAADGSIVHSRAIGTGNYAWLDVDASLAGLSIANGATASFELYLTLTIANSGTKPGWGRNAKFDNLAMVGSKVSGDPDSLFGRVQVSEARFEDPSARYVPGGYSFVWGDHFGNNALDPDKWFVGMRDPVSGNLIPGADGDYLLNNKYAGYVTEEDSFVEEGSLILRNQKRSYSGTSPAGTYQYTSGWVASMHRGHLNKGYIEVRAKFPAGDKVWPAIWLVAEDLVWGPEWDLWEYFGYREDVGYDNMGMHLMTGYEQQGNLWPDQDPARWNTGWSKPFDTLYDAEAWHIYGWEWTDTDAKWYIDGNLVRTLDRSSSIDPAAWPDEEMYIILNNGVRTASPDTTTTWPNRLQIDYIEVYQ</sequence>
<dbReference type="EMBL" id="CAAHFG010000001">
    <property type="protein sequence ID" value="VGO11993.1"/>
    <property type="molecule type" value="Genomic_DNA"/>
</dbReference>
<organism evidence="3 4">
    <name type="scientific">Pontiella desulfatans</name>
    <dbReference type="NCBI Taxonomy" id="2750659"/>
    <lineage>
        <taxon>Bacteria</taxon>
        <taxon>Pseudomonadati</taxon>
        <taxon>Kiritimatiellota</taxon>
        <taxon>Kiritimatiellia</taxon>
        <taxon>Kiritimatiellales</taxon>
        <taxon>Pontiellaceae</taxon>
        <taxon>Pontiella</taxon>
    </lineage>
</organism>
<feature type="domain" description="GH16" evidence="2">
    <location>
        <begin position="528"/>
        <end position="778"/>
    </location>
</feature>
<comment type="similarity">
    <text evidence="1">Belongs to the glycosyl hydrolase 16 family.</text>
</comment>
<evidence type="ECO:0000313" key="4">
    <source>
        <dbReference type="Proteomes" id="UP000366872"/>
    </source>
</evidence>
<evidence type="ECO:0000256" key="1">
    <source>
        <dbReference type="ARBA" id="ARBA00006865"/>
    </source>
</evidence>
<dbReference type="AlphaFoldDB" id="A0A6C2TWM1"/>
<dbReference type="Pfam" id="PF00722">
    <property type="entry name" value="Glyco_hydro_16"/>
    <property type="match status" value="1"/>
</dbReference>
<dbReference type="PANTHER" id="PTHR10963">
    <property type="entry name" value="GLYCOSYL HYDROLASE-RELATED"/>
    <property type="match status" value="1"/>
</dbReference>
<dbReference type="Proteomes" id="UP000366872">
    <property type="component" value="Unassembled WGS sequence"/>
</dbReference>
<dbReference type="InterPro" id="IPR013320">
    <property type="entry name" value="ConA-like_dom_sf"/>
</dbReference>
<dbReference type="Gene3D" id="2.60.120.200">
    <property type="match status" value="1"/>
</dbReference>
<dbReference type="CDD" id="cd08023">
    <property type="entry name" value="GH16_laminarinase_like"/>
    <property type="match status" value="1"/>
</dbReference>
<evidence type="ECO:0000313" key="3">
    <source>
        <dbReference type="EMBL" id="VGO11993.1"/>
    </source>
</evidence>
<keyword evidence="4" id="KW-1185">Reference proteome</keyword>
<accession>A0A6C2TWM1</accession>
<dbReference type="InterPro" id="IPR050546">
    <property type="entry name" value="Glycosyl_Hydrlase_16"/>
</dbReference>
<gene>
    <name evidence="3" type="primary">glcA</name>
    <name evidence="3" type="ORF">PDESU_00541</name>
</gene>
<dbReference type="SUPFAM" id="SSF49899">
    <property type="entry name" value="Concanavalin A-like lectins/glucanases"/>
    <property type="match status" value="1"/>
</dbReference>
<evidence type="ECO:0000259" key="2">
    <source>
        <dbReference type="PROSITE" id="PS51762"/>
    </source>
</evidence>
<dbReference type="PROSITE" id="PS51762">
    <property type="entry name" value="GH16_2"/>
    <property type="match status" value="1"/>
</dbReference>
<proteinExistence type="inferred from homology"/>
<dbReference type="GO" id="GO:0004553">
    <property type="term" value="F:hydrolase activity, hydrolyzing O-glycosyl compounds"/>
    <property type="evidence" value="ECO:0007669"/>
    <property type="project" value="InterPro"/>
</dbReference>
<dbReference type="PANTHER" id="PTHR10963:SF55">
    <property type="entry name" value="GLYCOSIDE HYDROLASE FAMILY 16 PROTEIN"/>
    <property type="match status" value="1"/>
</dbReference>
<dbReference type="Gene3D" id="2.60.120.260">
    <property type="entry name" value="Galactose-binding domain-like"/>
    <property type="match status" value="1"/>
</dbReference>
<dbReference type="InterPro" id="IPR000757">
    <property type="entry name" value="Beta-glucanase-like"/>
</dbReference>
<protein>
    <submittedName>
        <fullName evidence="3">Glucan endo-1,3-beta-glucosidase A1</fullName>
    </submittedName>
</protein>
<dbReference type="GO" id="GO:0005975">
    <property type="term" value="P:carbohydrate metabolic process"/>
    <property type="evidence" value="ECO:0007669"/>
    <property type="project" value="InterPro"/>
</dbReference>